<evidence type="ECO:0000256" key="1">
    <source>
        <dbReference type="SAM" id="Phobius"/>
    </source>
</evidence>
<keyword evidence="1" id="KW-1133">Transmembrane helix</keyword>
<comment type="caution">
    <text evidence="2">The sequence shown here is derived from an EMBL/GenBank/DDBJ whole genome shotgun (WGS) entry which is preliminary data.</text>
</comment>
<accession>A0A8S9IZ78</accession>
<reference evidence="2" key="1">
    <citation type="submission" date="2019-12" db="EMBL/GenBank/DDBJ databases">
        <title>Genome sequencing and annotation of Brassica cretica.</title>
        <authorList>
            <person name="Studholme D.J."/>
            <person name="Sarris P.F."/>
        </authorList>
    </citation>
    <scope>NUCLEOTIDE SEQUENCE</scope>
    <source>
        <strain evidence="2">PFS-102/07</strain>
        <tissue evidence="2">Leaf</tissue>
    </source>
</reference>
<gene>
    <name evidence="2" type="ORF">F2Q70_00000877</name>
</gene>
<protein>
    <submittedName>
        <fullName evidence="2">Uncharacterized protein</fullName>
    </submittedName>
</protein>
<proteinExistence type="predicted"/>
<feature type="transmembrane region" description="Helical" evidence="1">
    <location>
        <begin position="46"/>
        <end position="71"/>
    </location>
</feature>
<dbReference type="EMBL" id="QGKY02001015">
    <property type="protein sequence ID" value="KAF2574157.1"/>
    <property type="molecule type" value="Genomic_DNA"/>
</dbReference>
<evidence type="ECO:0000313" key="2">
    <source>
        <dbReference type="EMBL" id="KAF2574157.1"/>
    </source>
</evidence>
<name>A0A8S9IZ78_BRACR</name>
<keyword evidence="1" id="KW-0812">Transmembrane</keyword>
<keyword evidence="1" id="KW-0472">Membrane</keyword>
<feature type="transmembrane region" description="Helical" evidence="1">
    <location>
        <begin position="102"/>
        <end position="125"/>
    </location>
</feature>
<dbReference type="AlphaFoldDB" id="A0A8S9IZ78"/>
<organism evidence="2">
    <name type="scientific">Brassica cretica</name>
    <name type="common">Mustard</name>
    <dbReference type="NCBI Taxonomy" id="69181"/>
    <lineage>
        <taxon>Eukaryota</taxon>
        <taxon>Viridiplantae</taxon>
        <taxon>Streptophyta</taxon>
        <taxon>Embryophyta</taxon>
        <taxon>Tracheophyta</taxon>
        <taxon>Spermatophyta</taxon>
        <taxon>Magnoliopsida</taxon>
        <taxon>eudicotyledons</taxon>
        <taxon>Gunneridae</taxon>
        <taxon>Pentapetalae</taxon>
        <taxon>rosids</taxon>
        <taxon>malvids</taxon>
        <taxon>Brassicales</taxon>
        <taxon>Brassicaceae</taxon>
        <taxon>Brassiceae</taxon>
        <taxon>Brassica</taxon>
    </lineage>
</organism>
<sequence>MFAVLKAGAKPWRSPMNRSNSMSRSLLVFFLDLVTSEVKNPSSRFLHLVLLFYLGSLIMGALVVAPIFYVVDLVHGKPSLLVFFLDMVTGEVKNPSSRFLHLVLFFYLGSLILGALVVAPIFSVVDLVRGKPLEKGIRPMCAGVTWWNDVYVCLGRYTVSCWIMWQSRRAFVMLCGECRVINFGALGASLTELLSKCSPLLLLFPFQVRLMLVGFAQKRHGILKTHCFGLVAGDKCHDIADHFSYAGSGCHKKIE</sequence>